<dbReference type="InterPro" id="IPR024989">
    <property type="entry name" value="MFS_assoc_dom"/>
</dbReference>
<feature type="transmembrane region" description="Helical" evidence="8">
    <location>
        <begin position="273"/>
        <end position="293"/>
    </location>
</feature>
<dbReference type="GO" id="GO:0005886">
    <property type="term" value="C:plasma membrane"/>
    <property type="evidence" value="ECO:0007669"/>
    <property type="project" value="UniProtKB-SubCell"/>
</dbReference>
<evidence type="ECO:0000256" key="1">
    <source>
        <dbReference type="ARBA" id="ARBA00004429"/>
    </source>
</evidence>
<evidence type="ECO:0000259" key="9">
    <source>
        <dbReference type="Pfam" id="PF12832"/>
    </source>
</evidence>
<evidence type="ECO:0000313" key="10">
    <source>
        <dbReference type="EMBL" id="MCY9599054.1"/>
    </source>
</evidence>
<dbReference type="SUPFAM" id="SSF103473">
    <property type="entry name" value="MFS general substrate transporter"/>
    <property type="match status" value="1"/>
</dbReference>
<feature type="transmembrane region" description="Helical" evidence="8">
    <location>
        <begin position="99"/>
        <end position="116"/>
    </location>
</feature>
<keyword evidence="5 8" id="KW-0812">Transmembrane</keyword>
<keyword evidence="13" id="KW-1185">Reference proteome</keyword>
<dbReference type="PANTHER" id="PTHR23522:SF10">
    <property type="entry name" value="3-PHENYLPROPIONIC ACID TRANSPORTER-RELATED"/>
    <property type="match status" value="1"/>
</dbReference>
<gene>
    <name evidence="10" type="ORF">M5X16_25175</name>
    <name evidence="11" type="ORF">PC41400_08490</name>
</gene>
<evidence type="ECO:0000313" key="11">
    <source>
        <dbReference type="EMBL" id="QAV17696.1"/>
    </source>
</evidence>
<sequence>MTTGAAERRSFTMFKLYILFLYGAFSLLFTYVPLLFLEHGLTRFQIGMLMAGGPFVSILANPFWGYWSDRMQNVRRTLIILVICNLVVVQPVFHLHSFSWLYLVLLLYFFFQSPTFSQSNSLILSTIENTPYKFGTFRLWGSLGWAIAAVAAGPVLTAVGIEQLWWLYSGVLMISLLFVFSIPQPKPAAASDALPGGGFKQLLGNRPFVMLLLLGVLISVPNSINSTFVSIYLTDMGGSATWIGWAAFLSSVFEAPVFLLLDRYLKRDSRTMFVCLALVSLLFSIRWLLMMLVDSPMQLIFIQLLHCITYGGYYYIGTNLTGHLIPARMRASGQAAFALTWGGVSGIFAGFAGGWMYDTLGAGKMYGIGAGVSLIGMVGFLLIWRGMRQSAADQGTDAAAGV</sequence>
<dbReference type="GO" id="GO:0015528">
    <property type="term" value="F:lactose:proton symporter activity"/>
    <property type="evidence" value="ECO:0007669"/>
    <property type="project" value="TreeGrafter"/>
</dbReference>
<accession>A0A410WT76</accession>
<dbReference type="PANTHER" id="PTHR23522">
    <property type="entry name" value="BLL5896 PROTEIN"/>
    <property type="match status" value="1"/>
</dbReference>
<feature type="transmembrane region" description="Helical" evidence="8">
    <location>
        <begin position="299"/>
        <end position="316"/>
    </location>
</feature>
<dbReference type="Pfam" id="PF12832">
    <property type="entry name" value="MFS_1_like"/>
    <property type="match status" value="1"/>
</dbReference>
<dbReference type="KEGG" id="pchi:PC41400_08490"/>
<comment type="subcellular location">
    <subcellularLocation>
        <location evidence="1">Cell inner membrane</location>
        <topology evidence="1">Multi-pass membrane protein</topology>
    </subcellularLocation>
</comment>
<evidence type="ECO:0000313" key="12">
    <source>
        <dbReference type="Proteomes" id="UP000288943"/>
    </source>
</evidence>
<feature type="transmembrane region" description="Helical" evidence="8">
    <location>
        <begin position="203"/>
        <end position="222"/>
    </location>
</feature>
<dbReference type="Gene3D" id="1.20.1250.20">
    <property type="entry name" value="MFS general substrate transporter like domains"/>
    <property type="match status" value="2"/>
</dbReference>
<dbReference type="EMBL" id="JAMDMJ010000039">
    <property type="protein sequence ID" value="MCY9599054.1"/>
    <property type="molecule type" value="Genomic_DNA"/>
</dbReference>
<feature type="domain" description="Major facilitator superfamily associated" evidence="9">
    <location>
        <begin position="12"/>
        <end position="366"/>
    </location>
</feature>
<dbReference type="AlphaFoldDB" id="A0A410WT76"/>
<feature type="transmembrane region" description="Helical" evidence="8">
    <location>
        <begin position="165"/>
        <end position="182"/>
    </location>
</feature>
<dbReference type="GeneID" id="95374847"/>
<keyword evidence="4" id="KW-0997">Cell inner membrane</keyword>
<evidence type="ECO:0000256" key="6">
    <source>
        <dbReference type="ARBA" id="ARBA00022989"/>
    </source>
</evidence>
<name>A0A410WT76_9BACL</name>
<keyword evidence="7 8" id="KW-0472">Membrane</keyword>
<dbReference type="GO" id="GO:0030395">
    <property type="term" value="F:lactose binding"/>
    <property type="evidence" value="ECO:0007669"/>
    <property type="project" value="TreeGrafter"/>
</dbReference>
<feature type="transmembrane region" description="Helical" evidence="8">
    <location>
        <begin position="242"/>
        <end position="261"/>
    </location>
</feature>
<reference evidence="10 13" key="2">
    <citation type="submission" date="2022-05" db="EMBL/GenBank/DDBJ databases">
        <title>Genome Sequencing of Bee-Associated Microbes.</title>
        <authorList>
            <person name="Dunlap C."/>
        </authorList>
    </citation>
    <scope>NUCLEOTIDE SEQUENCE [LARGE SCALE GENOMIC DNA]</scope>
    <source>
        <strain evidence="10 13">NRRL B-23120</strain>
    </source>
</reference>
<dbReference type="OrthoDB" id="1650886at2"/>
<evidence type="ECO:0000256" key="5">
    <source>
        <dbReference type="ARBA" id="ARBA00022692"/>
    </source>
</evidence>
<evidence type="ECO:0000313" key="13">
    <source>
        <dbReference type="Proteomes" id="UP001527202"/>
    </source>
</evidence>
<evidence type="ECO:0000256" key="3">
    <source>
        <dbReference type="ARBA" id="ARBA00022475"/>
    </source>
</evidence>
<keyword evidence="3" id="KW-1003">Cell membrane</keyword>
<organism evidence="11 12">
    <name type="scientific">Paenibacillus chitinolyticus</name>
    <dbReference type="NCBI Taxonomy" id="79263"/>
    <lineage>
        <taxon>Bacteria</taxon>
        <taxon>Bacillati</taxon>
        <taxon>Bacillota</taxon>
        <taxon>Bacilli</taxon>
        <taxon>Bacillales</taxon>
        <taxon>Paenibacillaceae</taxon>
        <taxon>Paenibacillus</taxon>
    </lineage>
</organism>
<evidence type="ECO:0000256" key="2">
    <source>
        <dbReference type="ARBA" id="ARBA00022448"/>
    </source>
</evidence>
<dbReference type="InterPro" id="IPR036259">
    <property type="entry name" value="MFS_trans_sf"/>
</dbReference>
<feature type="transmembrane region" description="Helical" evidence="8">
    <location>
        <begin position="76"/>
        <end position="93"/>
    </location>
</feature>
<dbReference type="Proteomes" id="UP000288943">
    <property type="component" value="Chromosome"/>
</dbReference>
<feature type="transmembrane region" description="Helical" evidence="8">
    <location>
        <begin position="12"/>
        <end position="32"/>
    </location>
</feature>
<dbReference type="Proteomes" id="UP001527202">
    <property type="component" value="Unassembled WGS sequence"/>
</dbReference>
<feature type="transmembrane region" description="Helical" evidence="8">
    <location>
        <begin position="336"/>
        <end position="357"/>
    </location>
</feature>
<reference evidence="11 12" key="1">
    <citation type="submission" date="2018-01" db="EMBL/GenBank/DDBJ databases">
        <title>The whole genome sequencing and assembly of Paenibacillus chitinolyticus KCCM 41400 strain.</title>
        <authorList>
            <person name="Kim J.-Y."/>
            <person name="Park M.-K."/>
            <person name="Lee Y.-J."/>
            <person name="Yi H."/>
            <person name="Bahn Y.-S."/>
            <person name="Kim J.F."/>
            <person name="Lee D.-W."/>
        </authorList>
    </citation>
    <scope>NUCLEOTIDE SEQUENCE [LARGE SCALE GENOMIC DNA]</scope>
    <source>
        <strain evidence="11 12">KCCM 41400</strain>
    </source>
</reference>
<keyword evidence="6 8" id="KW-1133">Transmembrane helix</keyword>
<evidence type="ECO:0000256" key="4">
    <source>
        <dbReference type="ARBA" id="ARBA00022519"/>
    </source>
</evidence>
<feature type="transmembrane region" description="Helical" evidence="8">
    <location>
        <begin position="44"/>
        <end position="64"/>
    </location>
</feature>
<evidence type="ECO:0000256" key="8">
    <source>
        <dbReference type="SAM" id="Phobius"/>
    </source>
</evidence>
<keyword evidence="2" id="KW-0813">Transport</keyword>
<dbReference type="EMBL" id="CP026520">
    <property type="protein sequence ID" value="QAV17696.1"/>
    <property type="molecule type" value="Genomic_DNA"/>
</dbReference>
<evidence type="ECO:0000256" key="7">
    <source>
        <dbReference type="ARBA" id="ARBA00023136"/>
    </source>
</evidence>
<protein>
    <submittedName>
        <fullName evidence="11">MFS transporter</fullName>
    </submittedName>
</protein>
<feature type="transmembrane region" description="Helical" evidence="8">
    <location>
        <begin position="363"/>
        <end position="384"/>
    </location>
</feature>
<feature type="transmembrane region" description="Helical" evidence="8">
    <location>
        <begin position="137"/>
        <end position="159"/>
    </location>
</feature>
<proteinExistence type="predicted"/>
<dbReference type="RefSeq" id="WP_042228991.1">
    <property type="nucleotide sequence ID" value="NZ_CP026520.1"/>
</dbReference>